<feature type="coiled-coil region" evidence="1">
    <location>
        <begin position="126"/>
        <end position="192"/>
    </location>
</feature>
<evidence type="ECO:0000256" key="1">
    <source>
        <dbReference type="SAM" id="Coils"/>
    </source>
</evidence>
<reference evidence="2" key="1">
    <citation type="journal article" date="2014" name="PLoS Genet.">
        <title>The Genome of Spironucleus salmonicida Highlights a Fish Pathogen Adapted to Fluctuating Environments.</title>
        <authorList>
            <person name="Xu F."/>
            <person name="Jerlstrom-Hultqvist J."/>
            <person name="Einarsson E."/>
            <person name="Astvaldsson A."/>
            <person name="Svard S.G."/>
            <person name="Andersson J.O."/>
        </authorList>
    </citation>
    <scope>NUCLEOTIDE SEQUENCE</scope>
</reference>
<sequence length="244" mass="28601">MIRNERVRQLQKLNQQGSNQHYDTIVYLNSLKYMNSDLKSFKNKLMTTQNKDKFLNLLKHYNSQYKANITFSDHGQEIIMEEGDNIEPMLQTEIFPPDHPIIYYKQQISNLNKQILILQSPKNEILSIFASKLENLQQELKLKNQNINELKNTIQAISAKKKLNIDQIIMDNEQYKTELLAQTQLINSLTEKIDGCDFQMKEAQQIQETLLQKEIVQNSSILEKLLKKQNADLSKQTSEEKLNQ</sequence>
<protein>
    <submittedName>
        <fullName evidence="2">Uncharacterized protein</fullName>
    </submittedName>
</protein>
<dbReference type="VEuPathDB" id="GiardiaDB:SS50377_26409"/>
<dbReference type="AlphaFoldDB" id="V6LT22"/>
<gene>
    <name evidence="2" type="ORF">SS50377_12123</name>
</gene>
<dbReference type="EMBL" id="KI546035">
    <property type="protein sequence ID" value="EST47725.1"/>
    <property type="molecule type" value="Genomic_DNA"/>
</dbReference>
<keyword evidence="1" id="KW-0175">Coiled coil</keyword>
<accession>V6LT22</accession>
<evidence type="ECO:0000313" key="2">
    <source>
        <dbReference type="EMBL" id="EST47725.1"/>
    </source>
</evidence>
<organism evidence="2">
    <name type="scientific">Spironucleus salmonicida</name>
    <dbReference type="NCBI Taxonomy" id="348837"/>
    <lineage>
        <taxon>Eukaryota</taxon>
        <taxon>Metamonada</taxon>
        <taxon>Diplomonadida</taxon>
        <taxon>Hexamitidae</taxon>
        <taxon>Hexamitinae</taxon>
        <taxon>Spironucleus</taxon>
    </lineage>
</organism>
<proteinExistence type="predicted"/>
<name>V6LT22_9EUKA</name>